<name>A0A0N5AQK0_9BILA</name>
<proteinExistence type="inferred from homology"/>
<dbReference type="Gene3D" id="3.40.50.10880">
    <property type="entry name" value="Uncharacterised protein PF01937, DUF89, domain 3"/>
    <property type="match status" value="1"/>
</dbReference>
<feature type="domain" description="Damage-control phosphatase ARMT1-like metal-binding" evidence="11">
    <location>
        <begin position="24"/>
        <end position="416"/>
    </location>
</feature>
<dbReference type="InterPro" id="IPR036075">
    <property type="entry name" value="ARMT-1-like_metal-bd_sf"/>
</dbReference>
<evidence type="ECO:0000313" key="13">
    <source>
        <dbReference type="WBParaSite" id="SMUV_0000696701-mRNA-1"/>
    </source>
</evidence>
<sequence length="446" mass="51741">MALKSAINAPPLDGTKKGTFVYQTIKDRWPQILTKVIDQVHRFHDMHTSTYREEGDKDIKAVIQELSQMKYEMQTDKTLRIINDNGENYDLWNDILCQLQNKMGEEGVTWYKTPWLFVECYLYRRIMGSFIKTSTLKEFDPFKEQKQDAFLERFIIFIRTCFKALARELPIIVKEEDENGKNISLMMQVCLWGNKCDLSLSCGNKIQNIASPLEQLNGLSEKILVNDIFKVIEVIGKTLVVILYSNTPKQIDIVLDNSGLEVFDDLLFADFLLLKKKVETVIFHGKSFPWFVSDVTNNDFFWLIDMLAQSHCNEVKELGTRWKEHIKAGKFQFCAHPFWTLPFDYSEMSKYAADLYENLSKSSLLIFKGDLHYRKLVGDRDWPLDVSFKEALRGFHPAPLVALRTLKAETQVGLSSVTIDFLKQQFKGDKCWMVTGDFAVVQFCNK</sequence>
<dbReference type="InterPro" id="IPR002791">
    <property type="entry name" value="ARMT1-like_metal-bd"/>
</dbReference>
<evidence type="ECO:0000256" key="1">
    <source>
        <dbReference type="ARBA" id="ARBA00000807"/>
    </source>
</evidence>
<evidence type="ECO:0000259" key="11">
    <source>
        <dbReference type="Pfam" id="PF01937"/>
    </source>
</evidence>
<dbReference type="SUPFAM" id="SSF111321">
    <property type="entry name" value="AF1104-like"/>
    <property type="match status" value="1"/>
</dbReference>
<dbReference type="PANTHER" id="PTHR12260:SF6">
    <property type="entry name" value="DAMAGE-CONTROL PHOSPHATASE ARMT1"/>
    <property type="match status" value="1"/>
</dbReference>
<keyword evidence="4" id="KW-0533">Nickel</keyword>
<keyword evidence="5 10" id="KW-0479">Metal-binding</keyword>
<protein>
    <recommendedName>
        <fullName evidence="10">Sugar phosphate phosphatase</fullName>
        <ecNumber evidence="10">2.1.1.-</ecNumber>
        <ecNumber evidence="10">3.1.3.-</ecNumber>
    </recommendedName>
</protein>
<dbReference type="GO" id="GO:0008983">
    <property type="term" value="F:protein-glutamate O-methyltransferase activity"/>
    <property type="evidence" value="ECO:0007669"/>
    <property type="project" value="RHEA"/>
</dbReference>
<dbReference type="FunFam" id="3.40.50.10880:FF:000005">
    <property type="entry name" value="DUF89-domain-containing protein"/>
    <property type="match status" value="1"/>
</dbReference>
<organism evidence="12 13">
    <name type="scientific">Syphacia muris</name>
    <dbReference type="NCBI Taxonomy" id="451379"/>
    <lineage>
        <taxon>Eukaryota</taxon>
        <taxon>Metazoa</taxon>
        <taxon>Ecdysozoa</taxon>
        <taxon>Nematoda</taxon>
        <taxon>Chromadorea</taxon>
        <taxon>Rhabditida</taxon>
        <taxon>Spirurina</taxon>
        <taxon>Oxyuridomorpha</taxon>
        <taxon>Oxyuroidea</taxon>
        <taxon>Oxyuridae</taxon>
        <taxon>Syphacia</taxon>
    </lineage>
</organism>
<dbReference type="GO" id="GO:0103026">
    <property type="term" value="F:fructose-1-phosphatase activity"/>
    <property type="evidence" value="ECO:0007669"/>
    <property type="project" value="RHEA"/>
</dbReference>
<comment type="similarity">
    <text evidence="3 10">Belongs to the damage-control phosphatase family. Sugar phosphate phosphatase III subfamily.</text>
</comment>
<keyword evidence="10" id="KW-0489">Methyltransferase</keyword>
<dbReference type="GO" id="GO:0005634">
    <property type="term" value="C:nucleus"/>
    <property type="evidence" value="ECO:0007669"/>
    <property type="project" value="TreeGrafter"/>
</dbReference>
<dbReference type="EC" id="3.1.3.-" evidence="10"/>
<dbReference type="AlphaFoldDB" id="A0A0N5AQK0"/>
<dbReference type="WBParaSite" id="SMUV_0000696701-mRNA-1">
    <property type="protein sequence ID" value="SMUV_0000696701-mRNA-1"/>
    <property type="gene ID" value="SMUV_0000696701"/>
</dbReference>
<comment type="domain">
    <text evidence="10">Subfamily III proteins have a conserved RTxK motif about 40-50 residues from the C-terminus; the threonine may be replaced by serine or cysteine.</text>
</comment>
<dbReference type="PANTHER" id="PTHR12260">
    <property type="entry name" value="DAMAGE-CONTROL PHOSPHATASE ARMT1"/>
    <property type="match status" value="1"/>
</dbReference>
<dbReference type="EC" id="2.1.1.-" evidence="10"/>
<reference evidence="13" key="1">
    <citation type="submission" date="2017-02" db="UniProtKB">
        <authorList>
            <consortium name="WormBaseParasite"/>
        </authorList>
    </citation>
    <scope>IDENTIFICATION</scope>
</reference>
<dbReference type="GO" id="GO:0016462">
    <property type="term" value="F:pyrophosphatase activity"/>
    <property type="evidence" value="ECO:0007669"/>
    <property type="project" value="UniProtKB-ARBA"/>
</dbReference>
<evidence type="ECO:0000256" key="2">
    <source>
        <dbReference type="ARBA" id="ARBA00001326"/>
    </source>
</evidence>
<dbReference type="GO" id="GO:0030643">
    <property type="term" value="P:intracellular phosphate ion homeostasis"/>
    <property type="evidence" value="ECO:0007669"/>
    <property type="project" value="UniProtKB-ARBA"/>
</dbReference>
<comment type="cofactor">
    <cofactor evidence="10">
        <name>Mn(2+)</name>
        <dbReference type="ChEBI" id="CHEBI:29035"/>
    </cofactor>
    <cofactor evidence="10">
        <name>Ni(2+)</name>
        <dbReference type="ChEBI" id="CHEBI:49786"/>
    </cofactor>
</comment>
<dbReference type="GO" id="GO:0046872">
    <property type="term" value="F:metal ion binding"/>
    <property type="evidence" value="ECO:0007669"/>
    <property type="project" value="UniProtKB-UniRule"/>
</dbReference>
<evidence type="ECO:0000313" key="12">
    <source>
        <dbReference type="Proteomes" id="UP000046393"/>
    </source>
</evidence>
<evidence type="ECO:0000256" key="6">
    <source>
        <dbReference type="ARBA" id="ARBA00022801"/>
    </source>
</evidence>
<dbReference type="GO" id="GO:0097023">
    <property type="term" value="F:fructose 6-phosphate aldolase activity"/>
    <property type="evidence" value="ECO:0007669"/>
    <property type="project" value="RHEA"/>
</dbReference>
<dbReference type="GO" id="GO:0006974">
    <property type="term" value="P:DNA damage response"/>
    <property type="evidence" value="ECO:0007669"/>
    <property type="project" value="TreeGrafter"/>
</dbReference>
<evidence type="ECO:0000256" key="9">
    <source>
        <dbReference type="ARBA" id="ARBA00048809"/>
    </source>
</evidence>
<evidence type="ECO:0000256" key="8">
    <source>
        <dbReference type="ARBA" id="ARBA00045980"/>
    </source>
</evidence>
<keyword evidence="10" id="KW-0808">Transferase</keyword>
<comment type="catalytic activity">
    <reaction evidence="2 10">
        <text>beta-D-fructose 1-phosphate + H2O = D-fructose + phosphate</text>
        <dbReference type="Rhea" id="RHEA:35603"/>
        <dbReference type="ChEBI" id="CHEBI:15377"/>
        <dbReference type="ChEBI" id="CHEBI:37721"/>
        <dbReference type="ChEBI" id="CHEBI:43474"/>
        <dbReference type="ChEBI" id="CHEBI:138881"/>
    </reaction>
</comment>
<accession>A0A0N5AQK0</accession>
<evidence type="ECO:0000256" key="10">
    <source>
        <dbReference type="RuleBase" id="RU367030"/>
    </source>
</evidence>
<dbReference type="Gene3D" id="1.20.930.60">
    <property type="match status" value="1"/>
</dbReference>
<keyword evidence="6 10" id="KW-0378">Hydrolase</keyword>
<evidence type="ECO:0000256" key="4">
    <source>
        <dbReference type="ARBA" id="ARBA00022596"/>
    </source>
</evidence>
<evidence type="ECO:0000256" key="7">
    <source>
        <dbReference type="ARBA" id="ARBA00023211"/>
    </source>
</evidence>
<evidence type="ECO:0000256" key="5">
    <source>
        <dbReference type="ARBA" id="ARBA00022723"/>
    </source>
</evidence>
<evidence type="ECO:0000256" key="3">
    <source>
        <dbReference type="ARBA" id="ARBA00009519"/>
    </source>
</evidence>
<comment type="catalytic activity">
    <reaction evidence="9 10">
        <text>beta-D-fructose 6-phosphate = dihydroxyacetone + D-glyceraldehyde 3-phosphate</text>
        <dbReference type="Rhea" id="RHEA:28002"/>
        <dbReference type="ChEBI" id="CHEBI:16016"/>
        <dbReference type="ChEBI" id="CHEBI:57634"/>
        <dbReference type="ChEBI" id="CHEBI:59776"/>
    </reaction>
</comment>
<keyword evidence="12" id="KW-1185">Reference proteome</keyword>
<comment type="catalytic activity">
    <reaction evidence="1 10">
        <text>L-glutamyl-[protein] + S-adenosyl-L-methionine = [protein]-L-glutamate 5-O-methyl ester + S-adenosyl-L-homocysteine</text>
        <dbReference type="Rhea" id="RHEA:24452"/>
        <dbReference type="Rhea" id="RHEA-COMP:10208"/>
        <dbReference type="Rhea" id="RHEA-COMP:10311"/>
        <dbReference type="ChEBI" id="CHEBI:29973"/>
        <dbReference type="ChEBI" id="CHEBI:57856"/>
        <dbReference type="ChEBI" id="CHEBI:59789"/>
        <dbReference type="ChEBI" id="CHEBI:82795"/>
    </reaction>
</comment>
<dbReference type="InterPro" id="IPR039763">
    <property type="entry name" value="ARMT1"/>
</dbReference>
<dbReference type="Proteomes" id="UP000046393">
    <property type="component" value="Unplaced"/>
</dbReference>
<dbReference type="Pfam" id="PF01937">
    <property type="entry name" value="ARMT1-like_dom"/>
    <property type="match status" value="1"/>
</dbReference>
<dbReference type="STRING" id="451379.A0A0N5AQK0"/>
<dbReference type="GO" id="GO:0032259">
    <property type="term" value="P:methylation"/>
    <property type="evidence" value="ECO:0007669"/>
    <property type="project" value="UniProtKB-KW"/>
</dbReference>
<comment type="function">
    <text evidence="8 10">Metal-dependent phosphatase that shows phosphatase activity against several substrates, including fructose-1-phosphate and fructose-6-phosphate. Its preference for fructose-1-phosphate, a strong glycating agent that causes DNA damage rather than a canonical yeast metabolite, suggests a damage-control function in hexose phosphate metabolism. Has also been shown to have O-methyltransferase activity that methylates glutamate residues of target proteins to form gamma-glutamyl methyl ester residues. Possibly methylates PCNA, suggesting it is involved in the DNA damage response.</text>
</comment>
<keyword evidence="7 10" id="KW-0464">Manganese</keyword>